<comment type="caution">
    <text evidence="1">The sequence shown here is derived from an EMBL/GenBank/DDBJ whole genome shotgun (WGS) entry which is preliminary data.</text>
</comment>
<dbReference type="AlphaFoldDB" id="A0A816WTQ2"/>
<gene>
    <name evidence="1" type="ORF">MBJ925_LOCUS28931</name>
</gene>
<feature type="non-terminal residue" evidence="1">
    <location>
        <position position="1"/>
    </location>
</feature>
<sequence length="28" mass="3306">WLDNLDGHCISFSVLLIKYFMQKKVLHG</sequence>
<accession>A0A816WTQ2</accession>
<organism evidence="1 2">
    <name type="scientific">Rotaria magnacalcarata</name>
    <dbReference type="NCBI Taxonomy" id="392030"/>
    <lineage>
        <taxon>Eukaryota</taxon>
        <taxon>Metazoa</taxon>
        <taxon>Spiralia</taxon>
        <taxon>Gnathifera</taxon>
        <taxon>Rotifera</taxon>
        <taxon>Eurotatoria</taxon>
        <taxon>Bdelloidea</taxon>
        <taxon>Philodinida</taxon>
        <taxon>Philodinidae</taxon>
        <taxon>Rotaria</taxon>
    </lineage>
</organism>
<dbReference type="EMBL" id="CAJNRE010015532">
    <property type="protein sequence ID" value="CAF2137973.1"/>
    <property type="molecule type" value="Genomic_DNA"/>
</dbReference>
<protein>
    <submittedName>
        <fullName evidence="1">Uncharacterized protein</fullName>
    </submittedName>
</protein>
<reference evidence="1" key="1">
    <citation type="submission" date="2021-02" db="EMBL/GenBank/DDBJ databases">
        <authorList>
            <person name="Nowell W R."/>
        </authorList>
    </citation>
    <scope>NUCLEOTIDE SEQUENCE</scope>
</reference>
<name>A0A816WTQ2_9BILA</name>
<evidence type="ECO:0000313" key="1">
    <source>
        <dbReference type="EMBL" id="CAF2137973.1"/>
    </source>
</evidence>
<dbReference type="Proteomes" id="UP000663824">
    <property type="component" value="Unassembled WGS sequence"/>
</dbReference>
<proteinExistence type="predicted"/>
<evidence type="ECO:0000313" key="2">
    <source>
        <dbReference type="Proteomes" id="UP000663824"/>
    </source>
</evidence>